<comment type="cofactor">
    <cofactor evidence="1">
        <name>[4Fe-4S] cluster</name>
        <dbReference type="ChEBI" id="CHEBI:49883"/>
    </cofactor>
</comment>
<dbReference type="PROSITE" id="PS51918">
    <property type="entry name" value="RADICAL_SAM"/>
    <property type="match status" value="1"/>
</dbReference>
<dbReference type="EMBL" id="JAFGIX010000025">
    <property type="protein sequence ID" value="MBN1572542.1"/>
    <property type="molecule type" value="Genomic_DNA"/>
</dbReference>
<dbReference type="InterPro" id="IPR034466">
    <property type="entry name" value="Methyltransferase_Class_B"/>
</dbReference>
<proteinExistence type="predicted"/>
<protein>
    <submittedName>
        <fullName evidence="8">Radical SAM protein</fullName>
    </submittedName>
</protein>
<dbReference type="InterPro" id="IPR007197">
    <property type="entry name" value="rSAM"/>
</dbReference>
<dbReference type="PROSITE" id="PS51332">
    <property type="entry name" value="B12_BINDING"/>
    <property type="match status" value="1"/>
</dbReference>
<evidence type="ECO:0000256" key="2">
    <source>
        <dbReference type="ARBA" id="ARBA00022691"/>
    </source>
</evidence>
<keyword evidence="2" id="KW-0949">S-adenosyl-L-methionine</keyword>
<dbReference type="GO" id="GO:0031419">
    <property type="term" value="F:cobalamin binding"/>
    <property type="evidence" value="ECO:0007669"/>
    <property type="project" value="InterPro"/>
</dbReference>
<feature type="domain" description="Radical SAM core" evidence="7">
    <location>
        <begin position="188"/>
        <end position="407"/>
    </location>
</feature>
<dbReference type="CDD" id="cd02068">
    <property type="entry name" value="radical_SAM_B12_BD"/>
    <property type="match status" value="1"/>
</dbReference>
<keyword evidence="5" id="KW-0411">Iron-sulfur</keyword>
<evidence type="ECO:0000313" key="8">
    <source>
        <dbReference type="EMBL" id="MBN1572542.1"/>
    </source>
</evidence>
<comment type="caution">
    <text evidence="8">The sequence shown here is derived from an EMBL/GenBank/DDBJ whole genome shotgun (WGS) entry which is preliminary data.</text>
</comment>
<dbReference type="SMART" id="SM00729">
    <property type="entry name" value="Elp3"/>
    <property type="match status" value="1"/>
</dbReference>
<dbReference type="InterPro" id="IPR023969">
    <property type="entry name" value="CHP04072_B12-bd/rSAM"/>
</dbReference>
<dbReference type="SUPFAM" id="SSF102114">
    <property type="entry name" value="Radical SAM enzymes"/>
    <property type="match status" value="1"/>
</dbReference>
<evidence type="ECO:0000256" key="5">
    <source>
        <dbReference type="ARBA" id="ARBA00023014"/>
    </source>
</evidence>
<dbReference type="InterPro" id="IPR051198">
    <property type="entry name" value="BchE-like"/>
</dbReference>
<dbReference type="PANTHER" id="PTHR43409">
    <property type="entry name" value="ANAEROBIC MAGNESIUM-PROTOPORPHYRIN IX MONOMETHYL ESTER CYCLASE-RELATED"/>
    <property type="match status" value="1"/>
</dbReference>
<dbReference type="SFLD" id="SFLDG01082">
    <property type="entry name" value="B12-binding_domain_containing"/>
    <property type="match status" value="1"/>
</dbReference>
<sequence>MRVLIVSANRELVPDPVFPLGAAYVASAARESGHDTDVLDICFADDISREVKDKISSFGPDLVGVSIRNVDNVAYPLVLTYAEGHKNLIDEIRSSHFGPIVMGGPAFTLMPEEFLDFTGVEMGILGEGEDAIVKLADSLENGGSLDKVPGLITREAGKTLQRNGNKTRVDVNKICTPARDLLDSAAYQKWGGMVGIQTKRGCPIDCIYCTYPVVEGKDIRLRDPGAIVDEIEKTNKEYGADTFFIVDNVFNNPPEHAIEVAEEIKRRKIGLRFSAYMNPGFVSERLLGVLKDAGFTGVDYGVDSLSEGVLKNLRKNFTKDNVVRAVELTRGMGIECCLSMIFGGPGETLDTLKETVDSIDEIAPTAVLAIVGIRLYSGTGMHKIAKRDRVVGEEGVGLKPVFYISPDVADEVVGFVAEASLKRNNWLFPGHMIMAGQQLTPDQKPERYDQGPLAEFRKQGIKGNLWEMFGAMK</sequence>
<gene>
    <name evidence="8" type="ORF">JW984_05015</name>
</gene>
<evidence type="ECO:0000256" key="1">
    <source>
        <dbReference type="ARBA" id="ARBA00001966"/>
    </source>
</evidence>
<reference evidence="8" key="1">
    <citation type="journal article" date="2021" name="Environ. Microbiol.">
        <title>Genomic characterization of three novel Desulfobacterota classes expand the metabolic and phylogenetic diversity of the phylum.</title>
        <authorList>
            <person name="Murphy C.L."/>
            <person name="Biggerstaff J."/>
            <person name="Eichhorn A."/>
            <person name="Ewing E."/>
            <person name="Shahan R."/>
            <person name="Soriano D."/>
            <person name="Stewart S."/>
            <person name="VanMol K."/>
            <person name="Walker R."/>
            <person name="Walters P."/>
            <person name="Elshahed M.S."/>
            <person name="Youssef N.H."/>
        </authorList>
    </citation>
    <scope>NUCLEOTIDE SEQUENCE</scope>
    <source>
        <strain evidence="8">Zod_Metabat.24</strain>
    </source>
</reference>
<dbReference type="Pfam" id="PF04055">
    <property type="entry name" value="Radical_SAM"/>
    <property type="match status" value="1"/>
</dbReference>
<organism evidence="8 9">
    <name type="scientific">Candidatus Zymogenus saltonus</name>
    <dbReference type="NCBI Taxonomy" id="2844893"/>
    <lineage>
        <taxon>Bacteria</taxon>
        <taxon>Deltaproteobacteria</taxon>
        <taxon>Candidatus Zymogenia</taxon>
        <taxon>Candidatus Zymogeniales</taxon>
        <taxon>Candidatus Zymogenaceae</taxon>
        <taxon>Candidatus Zymogenus</taxon>
    </lineage>
</organism>
<keyword evidence="4" id="KW-0408">Iron</keyword>
<keyword evidence="3" id="KW-0479">Metal-binding</keyword>
<dbReference type="Proteomes" id="UP000809273">
    <property type="component" value="Unassembled WGS sequence"/>
</dbReference>
<dbReference type="InterPro" id="IPR058240">
    <property type="entry name" value="rSAM_sf"/>
</dbReference>
<dbReference type="SFLD" id="SFLDG01123">
    <property type="entry name" value="methyltransferase_(Class_B)"/>
    <property type="match status" value="1"/>
</dbReference>
<dbReference type="GO" id="GO:0003824">
    <property type="term" value="F:catalytic activity"/>
    <property type="evidence" value="ECO:0007669"/>
    <property type="project" value="InterPro"/>
</dbReference>
<evidence type="ECO:0000256" key="3">
    <source>
        <dbReference type="ARBA" id="ARBA00022723"/>
    </source>
</evidence>
<dbReference type="GO" id="GO:0005829">
    <property type="term" value="C:cytosol"/>
    <property type="evidence" value="ECO:0007669"/>
    <property type="project" value="TreeGrafter"/>
</dbReference>
<evidence type="ECO:0000259" key="6">
    <source>
        <dbReference type="PROSITE" id="PS51332"/>
    </source>
</evidence>
<dbReference type="InterPro" id="IPR023404">
    <property type="entry name" value="rSAM_horseshoe"/>
</dbReference>
<evidence type="ECO:0000313" key="9">
    <source>
        <dbReference type="Proteomes" id="UP000809273"/>
    </source>
</evidence>
<dbReference type="SFLD" id="SFLDS00029">
    <property type="entry name" value="Radical_SAM"/>
    <property type="match status" value="1"/>
</dbReference>
<dbReference type="GO" id="GO:0046872">
    <property type="term" value="F:metal ion binding"/>
    <property type="evidence" value="ECO:0007669"/>
    <property type="project" value="UniProtKB-KW"/>
</dbReference>
<dbReference type="Pfam" id="PF02310">
    <property type="entry name" value="B12-binding"/>
    <property type="match status" value="1"/>
</dbReference>
<reference evidence="8" key="2">
    <citation type="submission" date="2021-01" db="EMBL/GenBank/DDBJ databases">
        <authorList>
            <person name="Hahn C.R."/>
            <person name="Youssef N.H."/>
            <person name="Elshahed M."/>
        </authorList>
    </citation>
    <scope>NUCLEOTIDE SEQUENCE</scope>
    <source>
        <strain evidence="8">Zod_Metabat.24</strain>
    </source>
</reference>
<dbReference type="AlphaFoldDB" id="A0A9D8KDM5"/>
<evidence type="ECO:0000256" key="4">
    <source>
        <dbReference type="ARBA" id="ARBA00023004"/>
    </source>
</evidence>
<dbReference type="GO" id="GO:0051539">
    <property type="term" value="F:4 iron, 4 sulfur cluster binding"/>
    <property type="evidence" value="ECO:0007669"/>
    <property type="project" value="UniProtKB-KW"/>
</dbReference>
<evidence type="ECO:0000259" key="7">
    <source>
        <dbReference type="PROSITE" id="PS51918"/>
    </source>
</evidence>
<accession>A0A9D8KDM5</accession>
<dbReference type="InterPro" id="IPR006158">
    <property type="entry name" value="Cobalamin-bd"/>
</dbReference>
<dbReference type="CDD" id="cd01335">
    <property type="entry name" value="Radical_SAM"/>
    <property type="match status" value="1"/>
</dbReference>
<dbReference type="InterPro" id="IPR006638">
    <property type="entry name" value="Elp3/MiaA/NifB-like_rSAM"/>
</dbReference>
<dbReference type="Gene3D" id="3.40.50.280">
    <property type="entry name" value="Cobalamin-binding domain"/>
    <property type="match status" value="1"/>
</dbReference>
<name>A0A9D8KDM5_9DELT</name>
<dbReference type="NCBIfam" id="TIGR04072">
    <property type="entry name" value="rSAM_ladder_B12"/>
    <property type="match status" value="1"/>
</dbReference>
<dbReference type="Gene3D" id="3.80.30.20">
    <property type="entry name" value="tm_1862 like domain"/>
    <property type="match status" value="1"/>
</dbReference>
<feature type="domain" description="B12-binding" evidence="6">
    <location>
        <begin position="1"/>
        <end position="146"/>
    </location>
</feature>
<dbReference type="PANTHER" id="PTHR43409:SF16">
    <property type="entry name" value="SLR0320 PROTEIN"/>
    <property type="match status" value="1"/>
</dbReference>